<comment type="similarity">
    <text evidence="2">Belongs to the peptidase C19 family.</text>
</comment>
<evidence type="ECO:0000256" key="8">
    <source>
        <dbReference type="ARBA" id="ARBA00022801"/>
    </source>
</evidence>
<dbReference type="Proteomes" id="UP001515500">
    <property type="component" value="Chromosome 18"/>
</dbReference>
<feature type="region of interest" description="Disordered" evidence="12">
    <location>
        <begin position="997"/>
        <end position="1051"/>
    </location>
</feature>
<dbReference type="InterPro" id="IPR002893">
    <property type="entry name" value="Znf_MYND"/>
</dbReference>
<dbReference type="FunFam" id="6.10.140.2220:FF:000006">
    <property type="entry name" value="Ubiquitin carboxyl-terminal hydrolase 15"/>
    <property type="match status" value="1"/>
</dbReference>
<dbReference type="InterPro" id="IPR038765">
    <property type="entry name" value="Papain-like_cys_pep_sf"/>
</dbReference>
<dbReference type="GO" id="GO:0004843">
    <property type="term" value="F:cysteine-type deubiquitinase activity"/>
    <property type="evidence" value="ECO:0007669"/>
    <property type="project" value="UniProtKB-EC"/>
</dbReference>
<evidence type="ECO:0000256" key="2">
    <source>
        <dbReference type="ARBA" id="ARBA00009085"/>
    </source>
</evidence>
<keyword evidence="9" id="KW-0788">Thiol protease</keyword>
<keyword evidence="7" id="KW-0833">Ubl conjugation pathway</keyword>
<feature type="compositionally biased region" description="Polar residues" evidence="12">
    <location>
        <begin position="373"/>
        <end position="389"/>
    </location>
</feature>
<dbReference type="InterPro" id="IPR028889">
    <property type="entry name" value="USP"/>
</dbReference>
<dbReference type="AlphaFoldDB" id="A0AB40CX94"/>
<protein>
    <recommendedName>
        <fullName evidence="3">ubiquitinyl hydrolase 1</fullName>
        <ecNumber evidence="3">3.4.19.12</ecNumber>
    </recommendedName>
</protein>
<evidence type="ECO:0000256" key="12">
    <source>
        <dbReference type="SAM" id="MobiDB-lite"/>
    </source>
</evidence>
<feature type="transmembrane region" description="Helical" evidence="13">
    <location>
        <begin position="6"/>
        <end position="28"/>
    </location>
</feature>
<feature type="domain" description="USP" evidence="14">
    <location>
        <begin position="498"/>
        <end position="799"/>
    </location>
</feature>
<evidence type="ECO:0000259" key="15">
    <source>
        <dbReference type="PROSITE" id="PS50865"/>
    </source>
</evidence>
<reference evidence="17" key="1">
    <citation type="submission" date="2025-08" db="UniProtKB">
        <authorList>
            <consortium name="RefSeq"/>
        </authorList>
    </citation>
    <scope>IDENTIFICATION</scope>
</reference>
<keyword evidence="6 11" id="KW-0863">Zinc-finger</keyword>
<dbReference type="FunFam" id="3.90.70.10:FF:000026">
    <property type="entry name" value="Ubiquitin carboxyl-terminal hydrolase 15"/>
    <property type="match status" value="1"/>
</dbReference>
<dbReference type="PANTHER" id="PTHR24006:SF874">
    <property type="entry name" value="UBIQUITIN CARBOXYL-TERMINAL HYDROLASE 16"/>
    <property type="match status" value="1"/>
</dbReference>
<feature type="compositionally biased region" description="Basic and acidic residues" evidence="12">
    <location>
        <begin position="840"/>
        <end position="852"/>
    </location>
</feature>
<evidence type="ECO:0000256" key="5">
    <source>
        <dbReference type="ARBA" id="ARBA00022723"/>
    </source>
</evidence>
<dbReference type="Gene3D" id="6.10.140.2220">
    <property type="match status" value="1"/>
</dbReference>
<feature type="domain" description="MYND-type" evidence="15">
    <location>
        <begin position="79"/>
        <end position="116"/>
    </location>
</feature>
<proteinExistence type="inferred from homology"/>
<keyword evidence="8" id="KW-0378">Hydrolase</keyword>
<evidence type="ECO:0000256" key="3">
    <source>
        <dbReference type="ARBA" id="ARBA00012759"/>
    </source>
</evidence>
<evidence type="ECO:0000259" key="14">
    <source>
        <dbReference type="PROSITE" id="PS50235"/>
    </source>
</evidence>
<keyword evidence="13" id="KW-1133">Transmembrane helix</keyword>
<dbReference type="RefSeq" id="XP_039144623.1">
    <property type="nucleotide sequence ID" value="XM_039288689.1"/>
</dbReference>
<evidence type="ECO:0000256" key="13">
    <source>
        <dbReference type="SAM" id="Phobius"/>
    </source>
</evidence>
<dbReference type="PROSITE" id="PS50865">
    <property type="entry name" value="ZF_MYND_2"/>
    <property type="match status" value="1"/>
</dbReference>
<dbReference type="Pfam" id="PF01753">
    <property type="entry name" value="zf-MYND"/>
    <property type="match status" value="1"/>
</dbReference>
<keyword evidence="16" id="KW-1185">Reference proteome</keyword>
<evidence type="ECO:0000313" key="17">
    <source>
        <dbReference type="RefSeq" id="XP_039144623.1"/>
    </source>
</evidence>
<dbReference type="InterPro" id="IPR050164">
    <property type="entry name" value="Peptidase_C19"/>
</dbReference>
<dbReference type="EC" id="3.4.19.12" evidence="3"/>
<keyword evidence="5" id="KW-0479">Metal-binding</keyword>
<dbReference type="Pfam" id="PF00443">
    <property type="entry name" value="UCH"/>
    <property type="match status" value="1"/>
</dbReference>
<keyword evidence="13" id="KW-0472">Membrane</keyword>
<dbReference type="PANTHER" id="PTHR24006">
    <property type="entry name" value="UBIQUITIN CARBOXYL-TERMINAL HYDROLASE"/>
    <property type="match status" value="1"/>
</dbReference>
<feature type="compositionally biased region" description="Polar residues" evidence="12">
    <location>
        <begin position="939"/>
        <end position="952"/>
    </location>
</feature>
<evidence type="ECO:0000256" key="7">
    <source>
        <dbReference type="ARBA" id="ARBA00022786"/>
    </source>
</evidence>
<gene>
    <name evidence="17" type="primary">LOC120281993</name>
</gene>
<keyword evidence="10" id="KW-0862">Zinc</keyword>
<evidence type="ECO:0000256" key="9">
    <source>
        <dbReference type="ARBA" id="ARBA00022807"/>
    </source>
</evidence>
<dbReference type="GeneID" id="120281993"/>
<dbReference type="PROSITE" id="PS50235">
    <property type="entry name" value="USP_3"/>
    <property type="match status" value="1"/>
</dbReference>
<dbReference type="GO" id="GO:0016579">
    <property type="term" value="P:protein deubiquitination"/>
    <property type="evidence" value="ECO:0007669"/>
    <property type="project" value="InterPro"/>
</dbReference>
<feature type="region of interest" description="Disordered" evidence="12">
    <location>
        <begin position="174"/>
        <end position="222"/>
    </location>
</feature>
<feature type="region of interest" description="Disordered" evidence="12">
    <location>
        <begin position="371"/>
        <end position="392"/>
    </location>
</feature>
<evidence type="ECO:0000256" key="1">
    <source>
        <dbReference type="ARBA" id="ARBA00000707"/>
    </source>
</evidence>
<evidence type="ECO:0000313" key="16">
    <source>
        <dbReference type="Proteomes" id="UP001515500"/>
    </source>
</evidence>
<keyword evidence="4" id="KW-0645">Protease</keyword>
<dbReference type="GO" id="GO:0006508">
    <property type="term" value="P:proteolysis"/>
    <property type="evidence" value="ECO:0007669"/>
    <property type="project" value="UniProtKB-KW"/>
</dbReference>
<dbReference type="Gene3D" id="3.90.70.10">
    <property type="entry name" value="Cysteine proteinases"/>
    <property type="match status" value="1"/>
</dbReference>
<dbReference type="InterPro" id="IPR001394">
    <property type="entry name" value="Peptidase_C19_UCH"/>
</dbReference>
<feature type="region of interest" description="Disordered" evidence="12">
    <location>
        <begin position="936"/>
        <end position="968"/>
    </location>
</feature>
<dbReference type="GO" id="GO:0005829">
    <property type="term" value="C:cytosol"/>
    <property type="evidence" value="ECO:0007669"/>
    <property type="project" value="TreeGrafter"/>
</dbReference>
<evidence type="ECO:0000256" key="4">
    <source>
        <dbReference type="ARBA" id="ARBA00022670"/>
    </source>
</evidence>
<organism evidence="16 17">
    <name type="scientific">Dioscorea cayennensis subsp. rotundata</name>
    <name type="common">White Guinea yam</name>
    <name type="synonym">Dioscorea rotundata</name>
    <dbReference type="NCBI Taxonomy" id="55577"/>
    <lineage>
        <taxon>Eukaryota</taxon>
        <taxon>Viridiplantae</taxon>
        <taxon>Streptophyta</taxon>
        <taxon>Embryophyta</taxon>
        <taxon>Tracheophyta</taxon>
        <taxon>Spermatophyta</taxon>
        <taxon>Magnoliopsida</taxon>
        <taxon>Liliopsida</taxon>
        <taxon>Dioscoreales</taxon>
        <taxon>Dioscoreaceae</taxon>
        <taxon>Dioscorea</taxon>
    </lineage>
</organism>
<dbReference type="SUPFAM" id="SSF144232">
    <property type="entry name" value="HIT/MYND zinc finger-like"/>
    <property type="match status" value="1"/>
</dbReference>
<dbReference type="CDD" id="cd02661">
    <property type="entry name" value="Peptidase_C19E"/>
    <property type="match status" value="1"/>
</dbReference>
<name>A0AB40CX94_DIOCR</name>
<sequence>MPARGGVGFPGWALVVAFVLCSALVLIVKRRLRIAAERREEVRRLAALAAEESERAEEEASLVYVWGSVVEKEIERPRCAVCFSPTTTRCSRCKAVRYCSGKCQIIHWRQGHKDECHPPQIDYCHNVQISSGDAIGEHGDQSDVYDNAVETFSASPPQSESKCLSESLGKHDNFANQDDTFGVESSSSPVEKSSETLLSDVLPDNHAEMPGPLPCDASDHNSREVLGDSQLKSVQATHSAVVREGISVNDGSCLNDFNQSIPSLNSEDVKSQESVPCMASTSIGPSKDTTGCQEGARNLKVAETAQESNSVKPQFSDSKSIQLGAGSPSQAYSRVSSQKENIHITHSVTVSSDEVVASEDTAQPNLKEKPFSRISNSTCSTGGKVTQHSNHPKPVSAVHAASVNQGLPVSKENYQKIEKPPIVPMKSSIHVTSALDSNSDLKTSVRKVVQQCKSLKISRHYSSGLGSDLSGNQNHKMLFPYDVFIKLYNCEKLDLRPCGLINCGNSCFANAVLQCLAFTRPLTAYLLEGLHSKTCPKTGWCFTCEFESLVQKAKQGRSPLSPIGILSHMGNLGRGREEDAHEFLRYAVDAMQSVCLREAGKNAIGQQAEETTLIQQMFGGYLRSKIKCMRCQGKSERHDRMMDLTVEINGDVGSLEDALAHFTATEVLDGENKYHCTRCNSYERAKKKLTVSEAPNILTIALKRFQSGKFGKLNKSVRFPEYLNLAPYMSRTDDKSPVYRLYAVVVHLDVMNAAFSGHYVCYVKSTQGKWHKLDDSKVKPAELEKVLSKGAYMLFYARCSPRAPSLLRKARSQDHDSTKKNWFKVQPTARDVVRTSSIPSRRENISHQHPERTPGSSALFDPYDFVFERFQRFQHPKTDSPSSDSSSLFSCSDEGSWSTESSTRDSTSTEEFSDYSFIDSNHSNWNSPYRSFDDADGLTESSEAASPSNISYRGQVDHQNHNQRNGINYGKEWYDRDENLTFLNADKTTQVCRKSNGQCNSISGSGGSSNSNNSSSGGRDVDWSSKSSYGVKSSLQQRRRTAQTFGSGFGL</sequence>
<comment type="catalytic activity">
    <reaction evidence="1">
        <text>Thiol-dependent hydrolysis of ester, thioester, amide, peptide and isopeptide bonds formed by the C-terminal Gly of ubiquitin (a 76-residue protein attached to proteins as an intracellular targeting signal).</text>
        <dbReference type="EC" id="3.4.19.12"/>
    </reaction>
</comment>
<keyword evidence="13" id="KW-0812">Transmembrane</keyword>
<dbReference type="SUPFAM" id="SSF54001">
    <property type="entry name" value="Cysteine proteinases"/>
    <property type="match status" value="1"/>
</dbReference>
<dbReference type="GO" id="GO:0008270">
    <property type="term" value="F:zinc ion binding"/>
    <property type="evidence" value="ECO:0007669"/>
    <property type="project" value="UniProtKB-KW"/>
</dbReference>
<dbReference type="PROSITE" id="PS00972">
    <property type="entry name" value="USP_1"/>
    <property type="match status" value="1"/>
</dbReference>
<feature type="region of interest" description="Disordered" evidence="12">
    <location>
        <begin position="833"/>
        <end position="858"/>
    </location>
</feature>
<evidence type="ECO:0000256" key="11">
    <source>
        <dbReference type="PROSITE-ProRule" id="PRU00134"/>
    </source>
</evidence>
<dbReference type="GO" id="GO:0005634">
    <property type="term" value="C:nucleus"/>
    <property type="evidence" value="ECO:0007669"/>
    <property type="project" value="TreeGrafter"/>
</dbReference>
<feature type="region of interest" description="Disordered" evidence="12">
    <location>
        <begin position="305"/>
        <end position="329"/>
    </location>
</feature>
<feature type="compositionally biased region" description="Polar residues" evidence="12">
    <location>
        <begin position="1042"/>
        <end position="1051"/>
    </location>
</feature>
<evidence type="ECO:0000256" key="6">
    <source>
        <dbReference type="ARBA" id="ARBA00022771"/>
    </source>
</evidence>
<dbReference type="PROSITE" id="PS01360">
    <property type="entry name" value="ZF_MYND_1"/>
    <property type="match status" value="1"/>
</dbReference>
<dbReference type="InterPro" id="IPR018200">
    <property type="entry name" value="USP_CS"/>
</dbReference>
<accession>A0AB40CX94</accession>
<feature type="compositionally biased region" description="Low complexity" evidence="12">
    <location>
        <begin position="997"/>
        <end position="1034"/>
    </location>
</feature>
<evidence type="ECO:0000256" key="10">
    <source>
        <dbReference type="ARBA" id="ARBA00022833"/>
    </source>
</evidence>